<dbReference type="InterPro" id="IPR006124">
    <property type="entry name" value="Metalloenzyme"/>
</dbReference>
<dbReference type="GO" id="GO:0006096">
    <property type="term" value="P:glycolytic process"/>
    <property type="evidence" value="ECO:0007669"/>
    <property type="project" value="UniProtKB-KW"/>
</dbReference>
<dbReference type="CDD" id="cd16011">
    <property type="entry name" value="iPGM_like"/>
    <property type="match status" value="1"/>
</dbReference>
<evidence type="ECO:0000256" key="2">
    <source>
        <dbReference type="ARBA" id="ARBA00002315"/>
    </source>
</evidence>
<dbReference type="PANTHER" id="PTHR31209:SF4">
    <property type="entry name" value="2,3-BISPHOSPHOGLYCERATE-INDEPENDENT PHOSPHOGLYCERATE MUTASE"/>
    <property type="match status" value="1"/>
</dbReference>
<dbReference type="Proteomes" id="UP000485562">
    <property type="component" value="Unassembled WGS sequence"/>
</dbReference>
<feature type="domain" description="Metalloenzyme" evidence="7">
    <location>
        <begin position="1"/>
        <end position="391"/>
    </location>
</feature>
<name>A0A1V6C456_UNCT6</name>
<comment type="caution">
    <text evidence="8">The sequence shown here is derived from an EMBL/GenBank/DDBJ whole genome shotgun (WGS) entry which is preliminary data.</text>
</comment>
<comment type="pathway">
    <text evidence="3">Carbohydrate degradation.</text>
</comment>
<proteinExistence type="inferred from homology"/>
<dbReference type="NCBIfam" id="TIGR02535">
    <property type="entry name" value="hyp_Hser_kinase"/>
    <property type="match status" value="1"/>
</dbReference>
<evidence type="ECO:0000256" key="6">
    <source>
        <dbReference type="ARBA" id="ARBA00023235"/>
    </source>
</evidence>
<dbReference type="GO" id="GO:0046872">
    <property type="term" value="F:metal ion binding"/>
    <property type="evidence" value="ECO:0007669"/>
    <property type="project" value="InterPro"/>
</dbReference>
<dbReference type="InterPro" id="IPR023665">
    <property type="entry name" value="ApgAM_prokaryotes"/>
</dbReference>
<reference evidence="8" key="1">
    <citation type="submission" date="2017-02" db="EMBL/GenBank/DDBJ databases">
        <title>Delving into the versatile metabolic prowess of the omnipresent phylum Bacteroidetes.</title>
        <authorList>
            <person name="Nobu M.K."/>
            <person name="Mei R."/>
            <person name="Narihiro T."/>
            <person name="Kuroda K."/>
            <person name="Liu W.-T."/>
        </authorList>
    </citation>
    <scope>NUCLEOTIDE SEQUENCE</scope>
    <source>
        <strain evidence="8">ADurb.Bin131</strain>
    </source>
</reference>
<protein>
    <submittedName>
        <fullName evidence="8">Cofactor-independent phosphoglycerate mutase</fullName>
    </submittedName>
</protein>
<keyword evidence="6" id="KW-0413">Isomerase</keyword>
<dbReference type="EMBL" id="MWDQ01000153">
    <property type="protein sequence ID" value="OQB71614.1"/>
    <property type="molecule type" value="Genomic_DNA"/>
</dbReference>
<keyword evidence="5" id="KW-0324">Glycolysis</keyword>
<dbReference type="NCBIfam" id="NF003242">
    <property type="entry name" value="PRK04200.1"/>
    <property type="match status" value="1"/>
</dbReference>
<dbReference type="Pfam" id="PF01676">
    <property type="entry name" value="Metalloenzyme"/>
    <property type="match status" value="1"/>
</dbReference>
<dbReference type="PANTHER" id="PTHR31209">
    <property type="entry name" value="COFACTOR-INDEPENDENT PHOSPHOGLYCERATE MUTASE"/>
    <property type="match status" value="1"/>
</dbReference>
<dbReference type="NCBIfam" id="TIGR00306">
    <property type="entry name" value="apgM"/>
    <property type="match status" value="1"/>
</dbReference>
<dbReference type="Gene3D" id="3.40.720.10">
    <property type="entry name" value="Alkaline Phosphatase, subunit A"/>
    <property type="match status" value="2"/>
</dbReference>
<accession>A0A1V6C456</accession>
<evidence type="ECO:0000256" key="1">
    <source>
        <dbReference type="ARBA" id="ARBA00000370"/>
    </source>
</evidence>
<gene>
    <name evidence="8" type="ORF">BWX89_01797</name>
</gene>
<evidence type="ECO:0000259" key="7">
    <source>
        <dbReference type="Pfam" id="PF01676"/>
    </source>
</evidence>
<dbReference type="SUPFAM" id="SSF53649">
    <property type="entry name" value="Alkaline phosphatase-like"/>
    <property type="match status" value="1"/>
</dbReference>
<evidence type="ECO:0000256" key="4">
    <source>
        <dbReference type="ARBA" id="ARBA00005524"/>
    </source>
</evidence>
<comment type="catalytic activity">
    <reaction evidence="1">
        <text>(2R)-2-phosphoglycerate = (2R)-3-phosphoglycerate</text>
        <dbReference type="Rhea" id="RHEA:15901"/>
        <dbReference type="ChEBI" id="CHEBI:58272"/>
        <dbReference type="ChEBI" id="CHEBI:58289"/>
        <dbReference type="EC" id="5.4.2.12"/>
    </reaction>
</comment>
<comment type="function">
    <text evidence="2">Catalyzes the interconversion of 2-phosphoglycerate and 3-phosphoglycerate.</text>
</comment>
<dbReference type="GO" id="GO:0004619">
    <property type="term" value="F:phosphoglycerate mutase activity"/>
    <property type="evidence" value="ECO:0007669"/>
    <property type="project" value="UniProtKB-EC"/>
</dbReference>
<dbReference type="PIRSF" id="PIRSF006392">
    <property type="entry name" value="IPGAM_arch"/>
    <property type="match status" value="1"/>
</dbReference>
<sequence>MKYLILVPDGAADFPVDVIGGKTPLEVAYKPNIDWLAKNGRCGLMQTIPDGMPAGSEVANLSILGYSPEKCYQGRGVLEAASLGIKIDEDDVVFRCNTVFTEDDIMMSHSAGHITSSESAELIKTLNENFSSDLIIFFHGLDYRHILVLKRKFSPEVYCFPPHDNVGRKISDILPYPTSDSARKTAELLKDMIFSSAEILKQHPVNKKRINENKQPANLIWPWSPGKKPEMETLTKKFGISGAIISAVDLIKGIGIYAGFDIINVNGATGLYNTNYEGKADAAIGALTNHDFVYVHVEAPDEASHEGNVELKIKCIEDFDRRIVGNILKNIDLQNTTIAIIPDHFTPVSVRGHTNQKVPFLIYRQDIIPDKIKNFSEKNCKSGGFGSITGEEFIRAVLNISGISSC</sequence>
<evidence type="ECO:0000256" key="3">
    <source>
        <dbReference type="ARBA" id="ARBA00004921"/>
    </source>
</evidence>
<dbReference type="Pfam" id="PF10143">
    <property type="entry name" value="PhosphMutase"/>
    <property type="match status" value="1"/>
</dbReference>
<dbReference type="AlphaFoldDB" id="A0A1V6C456"/>
<organism evidence="8">
    <name type="scientific">candidate division TA06 bacterium ADurb.Bin131</name>
    <dbReference type="NCBI Taxonomy" id="1852827"/>
    <lineage>
        <taxon>Bacteria</taxon>
        <taxon>Bacteria division TA06</taxon>
    </lineage>
</organism>
<dbReference type="InterPro" id="IPR004456">
    <property type="entry name" value="Pglycerate_mutase_ApgM"/>
</dbReference>
<dbReference type="HAMAP" id="MF_01402_A">
    <property type="entry name" value="ApgM_A"/>
    <property type="match status" value="1"/>
</dbReference>
<evidence type="ECO:0000256" key="5">
    <source>
        <dbReference type="ARBA" id="ARBA00023152"/>
    </source>
</evidence>
<dbReference type="InterPro" id="IPR017850">
    <property type="entry name" value="Alkaline_phosphatase_core_sf"/>
</dbReference>
<comment type="similarity">
    <text evidence="4">Belongs to the BPG-independent phosphoglycerate mutase family. A-PGAM subfamily.</text>
</comment>
<evidence type="ECO:0000313" key="8">
    <source>
        <dbReference type="EMBL" id="OQB71614.1"/>
    </source>
</evidence>